<reference evidence="2" key="1">
    <citation type="submission" date="2018-05" db="EMBL/GenBank/DDBJ databases">
        <title>Effector identification in a new, highly contiguous assembly of the strawberry crown rot pathogen Phytophthora cactorum.</title>
        <authorList>
            <person name="Armitage A.D."/>
            <person name="Nellist C.F."/>
            <person name="Bates H."/>
            <person name="Vickerstaff R.J."/>
            <person name="Harrison R.J."/>
        </authorList>
    </citation>
    <scope>NUCLEOTIDE SEQUENCE</scope>
    <source>
        <strain evidence="2">P421</strain>
    </source>
</reference>
<feature type="compositionally biased region" description="Basic and acidic residues" evidence="1">
    <location>
        <begin position="1"/>
        <end position="12"/>
    </location>
</feature>
<dbReference type="EMBL" id="RCMV01000716">
    <property type="protein sequence ID" value="KAG3213601.1"/>
    <property type="molecule type" value="Genomic_DNA"/>
</dbReference>
<feature type="compositionally biased region" description="Polar residues" evidence="1">
    <location>
        <begin position="129"/>
        <end position="149"/>
    </location>
</feature>
<feature type="region of interest" description="Disordered" evidence="1">
    <location>
        <begin position="112"/>
        <end position="149"/>
    </location>
</feature>
<gene>
    <name evidence="2" type="ORF">PC129_g15466</name>
</gene>
<protein>
    <submittedName>
        <fullName evidence="2">Uncharacterized protein</fullName>
    </submittedName>
</protein>
<accession>A0A8T1HN96</accession>
<evidence type="ECO:0000256" key="1">
    <source>
        <dbReference type="SAM" id="MobiDB-lite"/>
    </source>
</evidence>
<comment type="caution">
    <text evidence="2">The sequence shown here is derived from an EMBL/GenBank/DDBJ whole genome shotgun (WGS) entry which is preliminary data.</text>
</comment>
<proteinExistence type="predicted"/>
<organism evidence="2 3">
    <name type="scientific">Phytophthora cactorum</name>
    <dbReference type="NCBI Taxonomy" id="29920"/>
    <lineage>
        <taxon>Eukaryota</taxon>
        <taxon>Sar</taxon>
        <taxon>Stramenopiles</taxon>
        <taxon>Oomycota</taxon>
        <taxon>Peronosporomycetes</taxon>
        <taxon>Peronosporales</taxon>
        <taxon>Peronosporaceae</taxon>
        <taxon>Phytophthora</taxon>
    </lineage>
</organism>
<evidence type="ECO:0000313" key="3">
    <source>
        <dbReference type="Proteomes" id="UP000760860"/>
    </source>
</evidence>
<dbReference type="Proteomes" id="UP000760860">
    <property type="component" value="Unassembled WGS sequence"/>
</dbReference>
<dbReference type="AlphaFoldDB" id="A0A8T1HN96"/>
<name>A0A8T1HN96_9STRA</name>
<evidence type="ECO:0000313" key="2">
    <source>
        <dbReference type="EMBL" id="KAG3213601.1"/>
    </source>
</evidence>
<feature type="region of interest" description="Disordered" evidence="1">
    <location>
        <begin position="1"/>
        <end position="23"/>
    </location>
</feature>
<sequence length="149" mass="16113">MSHRAARCDPSGDRLLANGTLPSPPSLQQVLQLQVHDGVLQGQAGPPNGCESSGMPHICWKRTPFRVGAGEIYHHTDADSFGNFWKNLAREMKIPEVSIKEGTAVLHRVNMEPEASQAPKPADRANLGTARTHSVNIPSHGQRTKPNAA</sequence>